<protein>
    <submittedName>
        <fullName evidence="2">Uncharacterized protein</fullName>
    </submittedName>
</protein>
<keyword evidence="3" id="KW-1185">Reference proteome</keyword>
<evidence type="ECO:0000313" key="3">
    <source>
        <dbReference type="Proteomes" id="UP000053097"/>
    </source>
</evidence>
<reference evidence="2 3" key="1">
    <citation type="journal article" date="2014" name="Curr. Biol.">
        <title>The genome of the clonal raider ant Cerapachys biroi.</title>
        <authorList>
            <person name="Oxley P.R."/>
            <person name="Ji L."/>
            <person name="Fetter-Pruneda I."/>
            <person name="McKenzie S.K."/>
            <person name="Li C."/>
            <person name="Hu H."/>
            <person name="Zhang G."/>
            <person name="Kronauer D.J."/>
        </authorList>
    </citation>
    <scope>NUCLEOTIDE SEQUENCE [LARGE SCALE GENOMIC DNA]</scope>
</reference>
<feature type="compositionally biased region" description="Low complexity" evidence="1">
    <location>
        <begin position="103"/>
        <end position="112"/>
    </location>
</feature>
<sequence length="123" mass="13987">MRLCRIPVAAVHAACSQILPRNPWFSISANPRRRKYILQTLSQRSVRSSRISESTSSIDIAPWFNEFQARSVQEPRCPVPRPDSLAHCVLPAQRLDRRRSQDSRVVSRSYQSAGELGSRTAVR</sequence>
<organism evidence="2 3">
    <name type="scientific">Ooceraea biroi</name>
    <name type="common">Clonal raider ant</name>
    <name type="synonym">Cerapachys biroi</name>
    <dbReference type="NCBI Taxonomy" id="2015173"/>
    <lineage>
        <taxon>Eukaryota</taxon>
        <taxon>Metazoa</taxon>
        <taxon>Ecdysozoa</taxon>
        <taxon>Arthropoda</taxon>
        <taxon>Hexapoda</taxon>
        <taxon>Insecta</taxon>
        <taxon>Pterygota</taxon>
        <taxon>Neoptera</taxon>
        <taxon>Endopterygota</taxon>
        <taxon>Hymenoptera</taxon>
        <taxon>Apocrita</taxon>
        <taxon>Aculeata</taxon>
        <taxon>Formicoidea</taxon>
        <taxon>Formicidae</taxon>
        <taxon>Dorylinae</taxon>
        <taxon>Ooceraea</taxon>
    </lineage>
</organism>
<gene>
    <name evidence="2" type="ORF">X777_14497</name>
</gene>
<feature type="region of interest" description="Disordered" evidence="1">
    <location>
        <begin position="95"/>
        <end position="123"/>
    </location>
</feature>
<accession>A0A026VWM2</accession>
<dbReference type="AlphaFoldDB" id="A0A026VWM2"/>
<dbReference type="Proteomes" id="UP000053097">
    <property type="component" value="Unassembled WGS sequence"/>
</dbReference>
<evidence type="ECO:0000313" key="2">
    <source>
        <dbReference type="EMBL" id="EZA47926.1"/>
    </source>
</evidence>
<dbReference type="EMBL" id="KK107746">
    <property type="protein sequence ID" value="EZA47926.1"/>
    <property type="molecule type" value="Genomic_DNA"/>
</dbReference>
<proteinExistence type="predicted"/>
<name>A0A026VWM2_OOCBI</name>
<evidence type="ECO:0000256" key="1">
    <source>
        <dbReference type="SAM" id="MobiDB-lite"/>
    </source>
</evidence>